<dbReference type="GO" id="GO:0006044">
    <property type="term" value="P:N-acetylglucosamine metabolic process"/>
    <property type="evidence" value="ECO:0007669"/>
    <property type="project" value="TreeGrafter"/>
</dbReference>
<keyword evidence="1" id="KW-0808">Transferase</keyword>
<dbReference type="Gene3D" id="3.40.50.300">
    <property type="entry name" value="P-loop containing nucleotide triphosphate hydrolases"/>
    <property type="match status" value="1"/>
</dbReference>
<reference evidence="2" key="1">
    <citation type="submission" date="2016-10" db="EMBL/GenBank/DDBJ databases">
        <authorList>
            <person name="Varghese N."/>
            <person name="Submissions S."/>
        </authorList>
    </citation>
    <scope>NUCLEOTIDE SEQUENCE [LARGE SCALE GENOMIC DNA]</scope>
    <source>
        <strain evidence="2">DSM 18887</strain>
    </source>
</reference>
<dbReference type="Proteomes" id="UP000198749">
    <property type="component" value="Unassembled WGS sequence"/>
</dbReference>
<dbReference type="GO" id="GO:0001517">
    <property type="term" value="F:N-acetylglucosamine 6-O-sulfotransferase activity"/>
    <property type="evidence" value="ECO:0007669"/>
    <property type="project" value="TreeGrafter"/>
</dbReference>
<dbReference type="PANTHER" id="PTHR10704:SF71">
    <property type="entry name" value="CARBOHYDRATE SULFOTRANSFERASE 1-LIKE"/>
    <property type="match status" value="1"/>
</dbReference>
<dbReference type="Pfam" id="PF13469">
    <property type="entry name" value="Sulfotransfer_3"/>
    <property type="match status" value="1"/>
</dbReference>
<evidence type="ECO:0000313" key="1">
    <source>
        <dbReference type="EMBL" id="SEQ58278.1"/>
    </source>
</evidence>
<dbReference type="InterPro" id="IPR051135">
    <property type="entry name" value="Gal/GlcNAc/GalNAc_ST"/>
</dbReference>
<accession>A0A1H9H7S7</accession>
<dbReference type="GO" id="GO:0006790">
    <property type="term" value="P:sulfur compound metabolic process"/>
    <property type="evidence" value="ECO:0007669"/>
    <property type="project" value="TreeGrafter"/>
</dbReference>
<proteinExistence type="predicted"/>
<dbReference type="AlphaFoldDB" id="A0A1H9H7S7"/>
<protein>
    <submittedName>
        <fullName evidence="1">Sulfotransferase domain-containing protein</fullName>
    </submittedName>
</protein>
<dbReference type="PANTHER" id="PTHR10704">
    <property type="entry name" value="CARBOHYDRATE SULFOTRANSFERASE"/>
    <property type="match status" value="1"/>
</dbReference>
<gene>
    <name evidence="1" type="ORF">SAMN03080615_01986</name>
</gene>
<dbReference type="RefSeq" id="WP_091357350.1">
    <property type="nucleotide sequence ID" value="NZ_AP025284.1"/>
</dbReference>
<organism evidence="1 2">
    <name type="scientific">Amphritea atlantica</name>
    <dbReference type="NCBI Taxonomy" id="355243"/>
    <lineage>
        <taxon>Bacteria</taxon>
        <taxon>Pseudomonadati</taxon>
        <taxon>Pseudomonadota</taxon>
        <taxon>Gammaproteobacteria</taxon>
        <taxon>Oceanospirillales</taxon>
        <taxon>Oceanospirillaceae</taxon>
        <taxon>Amphritea</taxon>
    </lineage>
</organism>
<dbReference type="InterPro" id="IPR027417">
    <property type="entry name" value="P-loop_NTPase"/>
</dbReference>
<dbReference type="EMBL" id="FOGB01000005">
    <property type="protein sequence ID" value="SEQ58278.1"/>
    <property type="molecule type" value="Genomic_DNA"/>
</dbReference>
<sequence>MGVENTVLISGCPRSGTSWVHFLVASHPDTSTVRETHLYDKYIGPIKSWFDREVQFKGADGLSAIFTEKEFKKEVLVPFVKSTFARIATQVSDNSVVVEKTPSNILHHSLIHELQPKAKMLVVVRDPRAVFSSFKHGSTQEWGGWMKKNISDFCISWNKYQTAYLAAKSYWPEDQLKIVRYEDLKTSGEQTLQEIYEWVGLETLEGITVKALADNQIEKLRKVKEGTLQYEERSNFYRSGKIYSWVKELTFVEIKEIEEKCSDMMMLFGYKPHSIKRK</sequence>
<dbReference type="STRING" id="355243.SAMN03080615_01986"/>
<evidence type="ECO:0000313" key="2">
    <source>
        <dbReference type="Proteomes" id="UP000198749"/>
    </source>
</evidence>
<dbReference type="SUPFAM" id="SSF52540">
    <property type="entry name" value="P-loop containing nucleoside triphosphate hydrolases"/>
    <property type="match status" value="1"/>
</dbReference>
<dbReference type="OrthoDB" id="255821at2"/>
<name>A0A1H9H7S7_9GAMM</name>
<keyword evidence="2" id="KW-1185">Reference proteome</keyword>